<dbReference type="EMBL" id="JAHKSW010000021">
    <property type="protein sequence ID" value="KAG7318888.1"/>
    <property type="molecule type" value="Genomic_DNA"/>
</dbReference>
<dbReference type="Proteomes" id="UP000824219">
    <property type="component" value="Linkage Group LG21"/>
</dbReference>
<protein>
    <submittedName>
        <fullName evidence="1">Uncharacterized protein</fullName>
    </submittedName>
</protein>
<accession>A0A9D3SGP8</accession>
<organism evidence="1 2">
    <name type="scientific">Hemibagrus wyckioides</name>
    <dbReference type="NCBI Taxonomy" id="337641"/>
    <lineage>
        <taxon>Eukaryota</taxon>
        <taxon>Metazoa</taxon>
        <taxon>Chordata</taxon>
        <taxon>Craniata</taxon>
        <taxon>Vertebrata</taxon>
        <taxon>Euteleostomi</taxon>
        <taxon>Actinopterygii</taxon>
        <taxon>Neopterygii</taxon>
        <taxon>Teleostei</taxon>
        <taxon>Ostariophysi</taxon>
        <taxon>Siluriformes</taxon>
        <taxon>Bagridae</taxon>
        <taxon>Hemibagrus</taxon>
    </lineage>
</organism>
<keyword evidence="2" id="KW-1185">Reference proteome</keyword>
<gene>
    <name evidence="1" type="ORF">KOW79_017362</name>
</gene>
<comment type="caution">
    <text evidence="1">The sequence shown here is derived from an EMBL/GenBank/DDBJ whole genome shotgun (WGS) entry which is preliminary data.</text>
</comment>
<evidence type="ECO:0000313" key="1">
    <source>
        <dbReference type="EMBL" id="KAG7318888.1"/>
    </source>
</evidence>
<name>A0A9D3SGP8_9TELE</name>
<sequence length="82" mass="9332">MTWCPSLRELRLPLFALIHPSLSSFSFSFSTTCSAAQAAIRTSFMPERGRHHPQRVALQTDISFFFFHPVASVHPRFTLHDG</sequence>
<proteinExistence type="predicted"/>
<evidence type="ECO:0000313" key="2">
    <source>
        <dbReference type="Proteomes" id="UP000824219"/>
    </source>
</evidence>
<reference evidence="1 2" key="1">
    <citation type="submission" date="2021-06" db="EMBL/GenBank/DDBJ databases">
        <title>Chromosome-level genome assembly of the red-tail catfish (Hemibagrus wyckioides).</title>
        <authorList>
            <person name="Shao F."/>
        </authorList>
    </citation>
    <scope>NUCLEOTIDE SEQUENCE [LARGE SCALE GENOMIC DNA]</scope>
    <source>
        <strain evidence="1">EC202008001</strain>
        <tissue evidence="1">Blood</tissue>
    </source>
</reference>
<dbReference type="AlphaFoldDB" id="A0A9D3SGP8"/>